<keyword evidence="2" id="KW-1185">Reference proteome</keyword>
<accession>A0A9D4GEX0</accession>
<protein>
    <submittedName>
        <fullName evidence="1">Uncharacterized protein</fullName>
    </submittedName>
</protein>
<reference evidence="1" key="1">
    <citation type="journal article" date="2019" name="bioRxiv">
        <title>The Genome of the Zebra Mussel, Dreissena polymorpha: A Resource for Invasive Species Research.</title>
        <authorList>
            <person name="McCartney M.A."/>
            <person name="Auch B."/>
            <person name="Kono T."/>
            <person name="Mallez S."/>
            <person name="Zhang Y."/>
            <person name="Obille A."/>
            <person name="Becker A."/>
            <person name="Abrahante J.E."/>
            <person name="Garbe J."/>
            <person name="Badalamenti J.P."/>
            <person name="Herman A."/>
            <person name="Mangelson H."/>
            <person name="Liachko I."/>
            <person name="Sullivan S."/>
            <person name="Sone E.D."/>
            <person name="Koren S."/>
            <person name="Silverstein K.A.T."/>
            <person name="Beckman K.B."/>
            <person name="Gohl D.M."/>
        </authorList>
    </citation>
    <scope>NUCLEOTIDE SEQUENCE</scope>
    <source>
        <strain evidence="1">Duluth1</strain>
        <tissue evidence="1">Whole animal</tissue>
    </source>
</reference>
<sequence length="250" mass="28605">MSMGYKTALCRNQTGSQRNDYEVTKHHGLGKRKEAARKYLMENLHSRFNDVKHSGHIFIGEVSKHETKLPRVISYGTECPKSISHHSRVPSSPGVVSMNANVDVDDETENNDLLQIRNQSSTTIRKTDSNNLSLPEIIMAFNSEASMAVSESHNFVRSPTDFSEDDRVLGAPYEDYLKVKKYGRYNPCKGKYRPVTPGLLDTLNKQRMPSKVKTEQWLRSTQYLPKATYCNIEYQTHVCLDHPNWIYTDS</sequence>
<gene>
    <name evidence="1" type="ORF">DPMN_117568</name>
</gene>
<evidence type="ECO:0000313" key="1">
    <source>
        <dbReference type="EMBL" id="KAH3816061.1"/>
    </source>
</evidence>
<dbReference type="EMBL" id="JAIWYP010000005">
    <property type="protein sequence ID" value="KAH3816061.1"/>
    <property type="molecule type" value="Genomic_DNA"/>
</dbReference>
<dbReference type="AlphaFoldDB" id="A0A9D4GEX0"/>
<proteinExistence type="predicted"/>
<name>A0A9D4GEX0_DREPO</name>
<comment type="caution">
    <text evidence="1">The sequence shown here is derived from an EMBL/GenBank/DDBJ whole genome shotgun (WGS) entry which is preliminary data.</text>
</comment>
<reference evidence="1" key="2">
    <citation type="submission" date="2020-11" db="EMBL/GenBank/DDBJ databases">
        <authorList>
            <person name="McCartney M.A."/>
            <person name="Auch B."/>
            <person name="Kono T."/>
            <person name="Mallez S."/>
            <person name="Becker A."/>
            <person name="Gohl D.M."/>
            <person name="Silverstein K.A.T."/>
            <person name="Koren S."/>
            <person name="Bechman K.B."/>
            <person name="Herman A."/>
            <person name="Abrahante J.E."/>
            <person name="Garbe J."/>
        </authorList>
    </citation>
    <scope>NUCLEOTIDE SEQUENCE</scope>
    <source>
        <strain evidence="1">Duluth1</strain>
        <tissue evidence="1">Whole animal</tissue>
    </source>
</reference>
<organism evidence="1 2">
    <name type="scientific">Dreissena polymorpha</name>
    <name type="common">Zebra mussel</name>
    <name type="synonym">Mytilus polymorpha</name>
    <dbReference type="NCBI Taxonomy" id="45954"/>
    <lineage>
        <taxon>Eukaryota</taxon>
        <taxon>Metazoa</taxon>
        <taxon>Spiralia</taxon>
        <taxon>Lophotrochozoa</taxon>
        <taxon>Mollusca</taxon>
        <taxon>Bivalvia</taxon>
        <taxon>Autobranchia</taxon>
        <taxon>Heteroconchia</taxon>
        <taxon>Euheterodonta</taxon>
        <taxon>Imparidentia</taxon>
        <taxon>Neoheterodontei</taxon>
        <taxon>Myida</taxon>
        <taxon>Dreissenoidea</taxon>
        <taxon>Dreissenidae</taxon>
        <taxon>Dreissena</taxon>
    </lineage>
</organism>
<evidence type="ECO:0000313" key="2">
    <source>
        <dbReference type="Proteomes" id="UP000828390"/>
    </source>
</evidence>
<dbReference type="Proteomes" id="UP000828390">
    <property type="component" value="Unassembled WGS sequence"/>
</dbReference>